<dbReference type="Proteomes" id="UP000015103">
    <property type="component" value="Unassembled WGS sequence"/>
</dbReference>
<proteinExistence type="predicted"/>
<dbReference type="AlphaFoldDB" id="T1HYF5"/>
<keyword evidence="2" id="KW-1185">Reference proteome</keyword>
<evidence type="ECO:0000313" key="2">
    <source>
        <dbReference type="Proteomes" id="UP000015103"/>
    </source>
</evidence>
<dbReference type="EnsemblMetazoa" id="RPRC009075-RA">
    <property type="protein sequence ID" value="RPRC009075-PA"/>
    <property type="gene ID" value="RPRC009075"/>
</dbReference>
<dbReference type="VEuPathDB" id="VectorBase:RPRC009075"/>
<reference evidence="1" key="1">
    <citation type="submission" date="2015-05" db="UniProtKB">
        <authorList>
            <consortium name="EnsemblMetazoa"/>
        </authorList>
    </citation>
    <scope>IDENTIFICATION</scope>
</reference>
<name>T1HYF5_RHOPR</name>
<evidence type="ECO:0000313" key="1">
    <source>
        <dbReference type="EnsemblMetazoa" id="RPRC009075-PA"/>
    </source>
</evidence>
<accession>T1HYF5</accession>
<dbReference type="eggNOG" id="ENOG502T2AT">
    <property type="taxonomic scope" value="Eukaryota"/>
</dbReference>
<dbReference type="InParanoid" id="T1HYF5"/>
<dbReference type="EMBL" id="ACPB03007937">
    <property type="status" value="NOT_ANNOTATED_CDS"/>
    <property type="molecule type" value="Genomic_DNA"/>
</dbReference>
<organism evidence="1 2">
    <name type="scientific">Rhodnius prolixus</name>
    <name type="common">Triatomid bug</name>
    <dbReference type="NCBI Taxonomy" id="13249"/>
    <lineage>
        <taxon>Eukaryota</taxon>
        <taxon>Metazoa</taxon>
        <taxon>Ecdysozoa</taxon>
        <taxon>Arthropoda</taxon>
        <taxon>Hexapoda</taxon>
        <taxon>Insecta</taxon>
        <taxon>Pterygota</taxon>
        <taxon>Neoptera</taxon>
        <taxon>Paraneoptera</taxon>
        <taxon>Hemiptera</taxon>
        <taxon>Heteroptera</taxon>
        <taxon>Panheteroptera</taxon>
        <taxon>Cimicomorpha</taxon>
        <taxon>Reduviidae</taxon>
        <taxon>Triatominae</taxon>
        <taxon>Rhodnius</taxon>
    </lineage>
</organism>
<sequence length="312" mass="35128">MKNLEDYSPKVPRSNSIHRKRSRSSPESLSSSKKLDLEIKDNLPEKFIMSQGLTMESLSALLDVKLASVATKQDIQDLRTDLNIMKRQNEQLRAEVNFLKEVNLKNEMLIEELDNKSRRNNLIFRGVLKHHSNKGNISPAQIVSDFCEEILKVPINADNIFASCLGQRDNADSPVIVSFLRFQDKLNVLMAVKVLKNTGFVIHQDVAAVTRKKRTKLMLIRKEILRINSRLKTSLRLNSLTVEAVKFTWCDTRGICPNNGVGLPKLCELVGADLSDFVSAVAMNTLPKDYFSSFAAVSMQQPSLPAKSSDRL</sequence>
<dbReference type="HOGENOM" id="CLU_077506_0_0_1"/>
<protein>
    <submittedName>
        <fullName evidence="1">Uncharacterized protein</fullName>
    </submittedName>
</protein>